<comment type="caution">
    <text evidence="3">The sequence shown here is derived from an EMBL/GenBank/DDBJ whole genome shotgun (WGS) entry which is preliminary data.</text>
</comment>
<dbReference type="EMBL" id="SLWV01000001">
    <property type="protein sequence ID" value="TCO80003.1"/>
    <property type="molecule type" value="Genomic_DNA"/>
</dbReference>
<dbReference type="Proteomes" id="UP000294919">
    <property type="component" value="Unassembled WGS sequence"/>
</dbReference>
<feature type="transmembrane region" description="Helical" evidence="1">
    <location>
        <begin position="20"/>
        <end position="38"/>
    </location>
</feature>
<dbReference type="InterPro" id="IPR036680">
    <property type="entry name" value="SPOR-like_sf"/>
</dbReference>
<keyword evidence="1" id="KW-0812">Transmembrane</keyword>
<feature type="domain" description="SPOR" evidence="2">
    <location>
        <begin position="101"/>
        <end position="157"/>
    </location>
</feature>
<organism evidence="3 4">
    <name type="scientific">Marinisporobacter balticus</name>
    <dbReference type="NCBI Taxonomy" id="2018667"/>
    <lineage>
        <taxon>Bacteria</taxon>
        <taxon>Bacillati</taxon>
        <taxon>Bacillota</taxon>
        <taxon>Clostridia</taxon>
        <taxon>Peptostreptococcales</taxon>
        <taxon>Thermotaleaceae</taxon>
        <taxon>Marinisporobacter</taxon>
    </lineage>
</organism>
<keyword evidence="4" id="KW-1185">Reference proteome</keyword>
<gene>
    <name evidence="3" type="ORF">EV214_101237</name>
</gene>
<evidence type="ECO:0000313" key="4">
    <source>
        <dbReference type="Proteomes" id="UP000294919"/>
    </source>
</evidence>
<dbReference type="GO" id="GO:0042834">
    <property type="term" value="F:peptidoglycan binding"/>
    <property type="evidence" value="ECO:0007669"/>
    <property type="project" value="InterPro"/>
</dbReference>
<dbReference type="RefSeq" id="WP_165916161.1">
    <property type="nucleotide sequence ID" value="NZ_SLWV01000001.1"/>
</dbReference>
<evidence type="ECO:0000259" key="2">
    <source>
        <dbReference type="Pfam" id="PF05036"/>
    </source>
</evidence>
<keyword evidence="1" id="KW-0472">Membrane</keyword>
<accession>A0A4R2L163</accession>
<dbReference type="Pfam" id="PF05036">
    <property type="entry name" value="SPOR"/>
    <property type="match status" value="1"/>
</dbReference>
<evidence type="ECO:0000313" key="3">
    <source>
        <dbReference type="EMBL" id="TCO80003.1"/>
    </source>
</evidence>
<dbReference type="Gene3D" id="3.30.70.1070">
    <property type="entry name" value="Sporulation related repeat"/>
    <property type="match status" value="1"/>
</dbReference>
<protein>
    <submittedName>
        <fullName evidence="3">Sporulation related protein</fullName>
    </submittedName>
</protein>
<name>A0A4R2L163_9FIRM</name>
<dbReference type="SUPFAM" id="SSF110997">
    <property type="entry name" value="Sporulation related repeat"/>
    <property type="match status" value="1"/>
</dbReference>
<proteinExistence type="predicted"/>
<reference evidence="3 4" key="1">
    <citation type="submission" date="2019-03" db="EMBL/GenBank/DDBJ databases">
        <title>Genomic Encyclopedia of Type Strains, Phase IV (KMG-IV): sequencing the most valuable type-strain genomes for metagenomic binning, comparative biology and taxonomic classification.</title>
        <authorList>
            <person name="Goeker M."/>
        </authorList>
    </citation>
    <scope>NUCLEOTIDE SEQUENCE [LARGE SCALE GENOMIC DNA]</scope>
    <source>
        <strain evidence="3 4">DSM 102940</strain>
    </source>
</reference>
<sequence length="293" mass="33974">MRQSRSKVRKESKGKKLSFIIIFLILLPSISILLGYLGTKYVIKPILSKNSVEIKENTFNEIPREVVKPDENIQPNSENIQPTNEKETYLSAFEIKGLDIFSMQVGSFSTKENAQVLVDELKSKEMGAYIWYNERYKVMTISMLDRESIEPFIRNVKQEYEGAFVTTRSVPIKTIKYAEADAQCSMLLESQNKRLIEIFKDVSESIIRSKEKPIHILIQKQIDDLEDMKDKLKKEKPTKHIEAIYHAFVKLVDDFIQGLQDGLKNDTKSCMTIQNTLMKGLYQYSDFVTNNEY</sequence>
<dbReference type="InterPro" id="IPR007730">
    <property type="entry name" value="SPOR-like_dom"/>
</dbReference>
<evidence type="ECO:0000256" key="1">
    <source>
        <dbReference type="SAM" id="Phobius"/>
    </source>
</evidence>
<keyword evidence="1" id="KW-1133">Transmembrane helix</keyword>
<dbReference type="AlphaFoldDB" id="A0A4R2L163"/>